<sequence>MIESPPKMMQRKPRTLEPFGTLKQWTRLKMRCLEKPLVASAVL</sequence>
<proteinExistence type="predicted"/>
<gene>
    <name evidence="1" type="ORF">X975_08695</name>
</gene>
<feature type="non-terminal residue" evidence="1">
    <location>
        <position position="43"/>
    </location>
</feature>
<keyword evidence="2" id="KW-1185">Reference proteome</keyword>
<accession>A0A087TU26</accession>
<dbReference type="EMBL" id="KK116737">
    <property type="protein sequence ID" value="KFM68615.1"/>
    <property type="molecule type" value="Genomic_DNA"/>
</dbReference>
<dbReference type="Proteomes" id="UP000054359">
    <property type="component" value="Unassembled WGS sequence"/>
</dbReference>
<evidence type="ECO:0000313" key="2">
    <source>
        <dbReference type="Proteomes" id="UP000054359"/>
    </source>
</evidence>
<dbReference type="AlphaFoldDB" id="A0A087TU26"/>
<protein>
    <submittedName>
        <fullName evidence="1">Uncharacterized protein</fullName>
    </submittedName>
</protein>
<organism evidence="1 2">
    <name type="scientific">Stegodyphus mimosarum</name>
    <name type="common">African social velvet spider</name>
    <dbReference type="NCBI Taxonomy" id="407821"/>
    <lineage>
        <taxon>Eukaryota</taxon>
        <taxon>Metazoa</taxon>
        <taxon>Ecdysozoa</taxon>
        <taxon>Arthropoda</taxon>
        <taxon>Chelicerata</taxon>
        <taxon>Arachnida</taxon>
        <taxon>Araneae</taxon>
        <taxon>Araneomorphae</taxon>
        <taxon>Entelegynae</taxon>
        <taxon>Eresoidea</taxon>
        <taxon>Eresidae</taxon>
        <taxon>Stegodyphus</taxon>
    </lineage>
</organism>
<evidence type="ECO:0000313" key="1">
    <source>
        <dbReference type="EMBL" id="KFM68615.1"/>
    </source>
</evidence>
<reference evidence="1 2" key="1">
    <citation type="submission" date="2013-11" db="EMBL/GenBank/DDBJ databases">
        <title>Genome sequencing of Stegodyphus mimosarum.</title>
        <authorList>
            <person name="Bechsgaard J."/>
        </authorList>
    </citation>
    <scope>NUCLEOTIDE SEQUENCE [LARGE SCALE GENOMIC DNA]</scope>
</reference>
<name>A0A087TU26_STEMI</name>